<reference evidence="9" key="1">
    <citation type="journal article" date="2019" name="Int. J. Syst. Evol. Microbiol.">
        <title>The Global Catalogue of Microorganisms (GCM) 10K type strain sequencing project: providing services to taxonomists for standard genome sequencing and annotation.</title>
        <authorList>
            <consortium name="The Broad Institute Genomics Platform"/>
            <consortium name="The Broad Institute Genome Sequencing Center for Infectious Disease"/>
            <person name="Wu L."/>
            <person name="Ma J."/>
        </authorList>
    </citation>
    <scope>NUCLEOTIDE SEQUENCE [LARGE SCALE GENOMIC DNA]</scope>
    <source>
        <strain evidence="9">JCM 10303</strain>
    </source>
</reference>
<comment type="caution">
    <text evidence="8">The sequence shown here is derived from an EMBL/GenBank/DDBJ whole genome shotgun (WGS) entry which is preliminary data.</text>
</comment>
<protein>
    <submittedName>
        <fullName evidence="8">ABC transporter permease</fullName>
    </submittedName>
</protein>
<dbReference type="InterPro" id="IPR038766">
    <property type="entry name" value="Membrane_comp_ABC_pdt"/>
</dbReference>
<feature type="transmembrane region" description="Helical" evidence="6">
    <location>
        <begin position="739"/>
        <end position="761"/>
    </location>
</feature>
<keyword evidence="3 6" id="KW-0812">Transmembrane</keyword>
<evidence type="ECO:0000256" key="5">
    <source>
        <dbReference type="ARBA" id="ARBA00023136"/>
    </source>
</evidence>
<evidence type="ECO:0000256" key="1">
    <source>
        <dbReference type="ARBA" id="ARBA00004651"/>
    </source>
</evidence>
<dbReference type="Proteomes" id="UP001500729">
    <property type="component" value="Unassembled WGS sequence"/>
</dbReference>
<comment type="subcellular location">
    <subcellularLocation>
        <location evidence="1">Cell membrane</location>
        <topology evidence="1">Multi-pass membrane protein</topology>
    </subcellularLocation>
</comment>
<keyword evidence="5 6" id="KW-0472">Membrane</keyword>
<evidence type="ECO:0000313" key="8">
    <source>
        <dbReference type="EMBL" id="GAA0516758.1"/>
    </source>
</evidence>
<feature type="domain" description="ABC3 transporter permease C-terminal" evidence="7">
    <location>
        <begin position="211"/>
        <end position="316"/>
    </location>
</feature>
<feature type="transmembrane region" description="Helical" evidence="6">
    <location>
        <begin position="365"/>
        <end position="386"/>
    </location>
</feature>
<evidence type="ECO:0000313" key="9">
    <source>
        <dbReference type="Proteomes" id="UP001500729"/>
    </source>
</evidence>
<feature type="transmembrane region" description="Helical" evidence="6">
    <location>
        <begin position="26"/>
        <end position="46"/>
    </location>
</feature>
<sequence>MRTIRNWVADLAFGVRLSVGGGRTPWGRLALTAVGIGLGVAVLLLASSVQHVDDERRTRQEARSGQVYVQDPAAIAGAAVLAVDKSDVFDGRQVVGVVVDPQRPGAPHPPGIAGNPAPGEVLVSPALKALLDGPGGELLRPRLPGAVTGVVGQEALVSPDELFYYAGSDRLLQESMSVSVIRDHFGESSPSRLGLDSEQWMVLALGVSALLVPVVVFVASTARLAESARERRLAALRLVGSSRRQVRRIAAGEALAGALAGVVLGWGIFLAGRLAAGGVEVVGFTVFSSDIRPELWYAAAVTAGVPLVAVVTAIMAMRGTIIEPLSVVRRTPAGRRRLLWRLVPIVLGTALMLAVRQGAGDERELMFVTAVVLILVGVPLVLAWVFERVVGRLRGGSLPGQLAVRGLQLSSGSAARSVSAIAVVLTGVIGLQTVLASMEATEVRRSAPADPSTLSVNGSQARDIPVDPAGATGRALSAVPGVVGVEPVSSSSLTQGEDPQAPYHGALIADCAVLARKAAVGSCQDGDIFYSSGTDQAPAPAAGTPMRVEPGFIGERATTWTTPAGIRQVGPLADGSGSAGFLLTPKAAEGIPVSARSVNIAVRLGEDSSPDTVEHVRNVAAAHLVGWSVTRGEGPDTAQSGAFDLIRYGLLLGALVTFALIGCSLFVSAAEQIQQRRRQMAVLAAVGVQRRTLAWSALLQNALPMLAAVVVALVVGALLGGLVLLVLEPSRVAFDLPGLAGLLGIAVAAVAVVTALTLPALGRAMHPEGLRTE</sequence>
<evidence type="ECO:0000259" key="7">
    <source>
        <dbReference type="Pfam" id="PF02687"/>
    </source>
</evidence>
<dbReference type="PANTHER" id="PTHR30287">
    <property type="entry name" value="MEMBRANE COMPONENT OF PREDICTED ABC SUPERFAMILY METABOLITE UPTAKE TRANSPORTER"/>
    <property type="match status" value="1"/>
</dbReference>
<dbReference type="InterPro" id="IPR003838">
    <property type="entry name" value="ABC3_permease_C"/>
</dbReference>
<evidence type="ECO:0000256" key="4">
    <source>
        <dbReference type="ARBA" id="ARBA00022989"/>
    </source>
</evidence>
<feature type="transmembrane region" description="Helical" evidence="6">
    <location>
        <begin position="295"/>
        <end position="317"/>
    </location>
</feature>
<feature type="transmembrane region" description="Helical" evidence="6">
    <location>
        <begin position="200"/>
        <end position="222"/>
    </location>
</feature>
<dbReference type="Pfam" id="PF02687">
    <property type="entry name" value="FtsX"/>
    <property type="match status" value="2"/>
</dbReference>
<feature type="transmembrane region" description="Helical" evidence="6">
    <location>
        <begin position="705"/>
        <end position="727"/>
    </location>
</feature>
<gene>
    <name evidence="8" type="ORF">GCM10009533_14830</name>
</gene>
<name>A0ABP3MDG1_SACER</name>
<feature type="domain" description="ABC3 transporter permease C-terminal" evidence="7">
    <location>
        <begin position="654"/>
        <end position="761"/>
    </location>
</feature>
<evidence type="ECO:0000256" key="2">
    <source>
        <dbReference type="ARBA" id="ARBA00022475"/>
    </source>
</evidence>
<keyword evidence="9" id="KW-1185">Reference proteome</keyword>
<dbReference type="RefSeq" id="WP_009942125.1">
    <property type="nucleotide sequence ID" value="NZ_BAAAGS010000007.1"/>
</dbReference>
<evidence type="ECO:0000256" key="3">
    <source>
        <dbReference type="ARBA" id="ARBA00022692"/>
    </source>
</evidence>
<keyword evidence="4 6" id="KW-1133">Transmembrane helix</keyword>
<dbReference type="PANTHER" id="PTHR30287:SF2">
    <property type="entry name" value="BLL1001 PROTEIN"/>
    <property type="match status" value="1"/>
</dbReference>
<feature type="transmembrane region" description="Helical" evidence="6">
    <location>
        <begin position="648"/>
        <end position="670"/>
    </location>
</feature>
<organism evidence="8 9">
    <name type="scientific">Saccharopolyspora erythraea</name>
    <name type="common">Streptomyces erythraeus</name>
    <dbReference type="NCBI Taxonomy" id="1836"/>
    <lineage>
        <taxon>Bacteria</taxon>
        <taxon>Bacillati</taxon>
        <taxon>Actinomycetota</taxon>
        <taxon>Actinomycetes</taxon>
        <taxon>Pseudonocardiales</taxon>
        <taxon>Pseudonocardiaceae</taxon>
        <taxon>Saccharopolyspora</taxon>
    </lineage>
</organism>
<accession>A0ABP3MDG1</accession>
<dbReference type="EMBL" id="BAAAGS010000007">
    <property type="protein sequence ID" value="GAA0516758.1"/>
    <property type="molecule type" value="Genomic_DNA"/>
</dbReference>
<evidence type="ECO:0000256" key="6">
    <source>
        <dbReference type="SAM" id="Phobius"/>
    </source>
</evidence>
<feature type="transmembrane region" description="Helical" evidence="6">
    <location>
        <begin position="338"/>
        <end position="359"/>
    </location>
</feature>
<keyword evidence="2" id="KW-1003">Cell membrane</keyword>
<feature type="transmembrane region" description="Helical" evidence="6">
    <location>
        <begin position="254"/>
        <end position="275"/>
    </location>
</feature>
<proteinExistence type="predicted"/>